<dbReference type="InterPro" id="IPR056944">
    <property type="entry name" value="Tubby_C-like"/>
</dbReference>
<accession>A0ABR8RCH8</accession>
<evidence type="ECO:0000259" key="1">
    <source>
        <dbReference type="Pfam" id="PF23728"/>
    </source>
</evidence>
<dbReference type="Pfam" id="PF23728">
    <property type="entry name" value="Tubby_C_like"/>
    <property type="match status" value="1"/>
</dbReference>
<sequence>MPIYHYTQPLAIDITPKSIVYKTNGEKVCTFQRYYSNNLKRLLDRAMEYRYFLRYDIYDLNDQIIFTCKKVSKKGRVYYQAYDYETKEHYTITYDKWKELVADLLIIGKDLNIVIDKELEDWTRYLWEGKEIARWRAKLEEEFLIELEISDDSPIQNPAFFIAISQCTLYIGG</sequence>
<dbReference type="EMBL" id="JACSQO010000008">
    <property type="protein sequence ID" value="MBD7945395.1"/>
    <property type="molecule type" value="Genomic_DNA"/>
</dbReference>
<comment type="caution">
    <text evidence="2">The sequence shown here is derived from an EMBL/GenBank/DDBJ whole genome shotgun (WGS) entry which is preliminary data.</text>
</comment>
<dbReference type="Proteomes" id="UP000640786">
    <property type="component" value="Unassembled WGS sequence"/>
</dbReference>
<evidence type="ECO:0000313" key="2">
    <source>
        <dbReference type="EMBL" id="MBD7945395.1"/>
    </source>
</evidence>
<evidence type="ECO:0000313" key="3">
    <source>
        <dbReference type="Proteomes" id="UP000640786"/>
    </source>
</evidence>
<gene>
    <name evidence="2" type="ORF">H9650_14810</name>
</gene>
<feature type="domain" description="Tubby C-terminal" evidence="1">
    <location>
        <begin position="4"/>
        <end position="171"/>
    </location>
</feature>
<protein>
    <recommendedName>
        <fullName evidence="1">Tubby C-terminal domain-containing protein</fullName>
    </recommendedName>
</protein>
<reference evidence="2 3" key="1">
    <citation type="submission" date="2020-08" db="EMBL/GenBank/DDBJ databases">
        <title>A Genomic Blueprint of the Chicken Gut Microbiome.</title>
        <authorList>
            <person name="Gilroy R."/>
            <person name="Ravi A."/>
            <person name="Getino M."/>
            <person name="Pursley I."/>
            <person name="Horton D.L."/>
            <person name="Alikhan N.-F."/>
            <person name="Baker D."/>
            <person name="Gharbi K."/>
            <person name="Hall N."/>
            <person name="Watson M."/>
            <person name="Adriaenssens E.M."/>
            <person name="Foster-Nyarko E."/>
            <person name="Jarju S."/>
            <person name="Secka A."/>
            <person name="Antonio M."/>
            <person name="Oren A."/>
            <person name="Chaudhuri R."/>
            <person name="La Ragione R.M."/>
            <person name="Hildebrand F."/>
            <person name="Pallen M.J."/>
        </authorList>
    </citation>
    <scope>NUCLEOTIDE SEQUENCE [LARGE SCALE GENOMIC DNA]</scope>
    <source>
        <strain evidence="2 3">Sa2BUA9</strain>
    </source>
</reference>
<name>A0ABR8RCH8_9BACI</name>
<organism evidence="2 3">
    <name type="scientific">Psychrobacillus faecigallinarum</name>
    <dbReference type="NCBI Taxonomy" id="2762235"/>
    <lineage>
        <taxon>Bacteria</taxon>
        <taxon>Bacillati</taxon>
        <taxon>Bacillota</taxon>
        <taxon>Bacilli</taxon>
        <taxon>Bacillales</taxon>
        <taxon>Bacillaceae</taxon>
        <taxon>Psychrobacillus</taxon>
    </lineage>
</organism>
<keyword evidence="3" id="KW-1185">Reference proteome</keyword>
<proteinExistence type="predicted"/>
<dbReference type="RefSeq" id="WP_144539262.1">
    <property type="nucleotide sequence ID" value="NZ_JACSQO010000008.1"/>
</dbReference>